<feature type="compositionally biased region" description="Basic and acidic residues" evidence="7">
    <location>
        <begin position="107"/>
        <end position="118"/>
    </location>
</feature>
<dbReference type="PANTHER" id="PTHR16133">
    <property type="entry name" value="SOLUTE CARRIER FAMILY 39 ZINC TRANSPORTER , MEMBER 9-RELATED"/>
    <property type="match status" value="1"/>
</dbReference>
<evidence type="ECO:0000256" key="3">
    <source>
        <dbReference type="ARBA" id="ARBA00022692"/>
    </source>
</evidence>
<evidence type="ECO:0000313" key="9">
    <source>
        <dbReference type="EMBL" id="KAG7571141.1"/>
    </source>
</evidence>
<dbReference type="InterPro" id="IPR003689">
    <property type="entry name" value="ZIP"/>
</dbReference>
<comment type="subcellular location">
    <subcellularLocation>
        <location evidence="1">Endomembrane system</location>
        <topology evidence="1">Multi-pass membrane protein</topology>
    </subcellularLocation>
    <subcellularLocation>
        <location evidence="2">Golgi apparatus membrane</location>
    </subcellularLocation>
</comment>
<evidence type="ECO:0000256" key="1">
    <source>
        <dbReference type="ARBA" id="ARBA00004127"/>
    </source>
</evidence>
<comment type="caution">
    <text evidence="9">The sequence shown here is derived from an EMBL/GenBank/DDBJ whole genome shotgun (WGS) entry which is preliminary data.</text>
</comment>
<keyword evidence="6 8" id="KW-0472">Membrane</keyword>
<keyword evidence="3 8" id="KW-0812">Transmembrane</keyword>
<feature type="transmembrane region" description="Helical" evidence="8">
    <location>
        <begin position="365"/>
        <end position="384"/>
    </location>
</feature>
<evidence type="ECO:0000256" key="2">
    <source>
        <dbReference type="ARBA" id="ARBA00004394"/>
    </source>
</evidence>
<feature type="transmembrane region" description="Helical" evidence="8">
    <location>
        <begin position="37"/>
        <end position="55"/>
    </location>
</feature>
<feature type="transmembrane region" description="Helical" evidence="8">
    <location>
        <begin position="314"/>
        <end position="334"/>
    </location>
</feature>
<dbReference type="AlphaFoldDB" id="A0A8K0JQY8"/>
<keyword evidence="4 8" id="KW-1133">Transmembrane helix</keyword>
<protein>
    <submittedName>
        <fullName evidence="9">Uncharacterized protein</fullName>
    </submittedName>
</protein>
<dbReference type="InterPro" id="IPR045891">
    <property type="entry name" value="ZIP9"/>
</dbReference>
<dbReference type="GO" id="GO:0006829">
    <property type="term" value="P:zinc ion transport"/>
    <property type="evidence" value="ECO:0007669"/>
    <property type="project" value="InterPro"/>
</dbReference>
<dbReference type="PANTHER" id="PTHR16133:SF0">
    <property type="entry name" value="ZINC_IRON REGULATED TRANSPORTER-RELATED PROTEIN 102B, ISOFORM E"/>
    <property type="match status" value="1"/>
</dbReference>
<evidence type="ECO:0000313" key="10">
    <source>
        <dbReference type="Proteomes" id="UP000812966"/>
    </source>
</evidence>
<accession>A0A8K0JQY8</accession>
<feature type="transmembrane region" description="Helical" evidence="8">
    <location>
        <begin position="6"/>
        <end position="25"/>
    </location>
</feature>
<dbReference type="Proteomes" id="UP000812966">
    <property type="component" value="Unassembled WGS sequence"/>
</dbReference>
<dbReference type="Pfam" id="PF02535">
    <property type="entry name" value="Zip"/>
    <property type="match status" value="1"/>
</dbReference>
<keyword evidence="5" id="KW-0333">Golgi apparatus</keyword>
<evidence type="ECO:0000256" key="8">
    <source>
        <dbReference type="SAM" id="Phobius"/>
    </source>
</evidence>
<evidence type="ECO:0000256" key="7">
    <source>
        <dbReference type="SAM" id="MobiDB-lite"/>
    </source>
</evidence>
<gene>
    <name evidence="9" type="ORF">FFLO_00966</name>
</gene>
<reference evidence="9" key="1">
    <citation type="submission" date="2020-04" db="EMBL/GenBank/DDBJ databases">
        <title>Analysis of mating type loci in Filobasidium floriforme.</title>
        <authorList>
            <person name="Nowrousian M."/>
        </authorList>
    </citation>
    <scope>NUCLEOTIDE SEQUENCE</scope>
    <source>
        <strain evidence="9">CBS 6242</strain>
    </source>
</reference>
<feature type="region of interest" description="Disordered" evidence="7">
    <location>
        <begin position="102"/>
        <end position="206"/>
    </location>
</feature>
<keyword evidence="10" id="KW-1185">Reference proteome</keyword>
<dbReference type="EMBL" id="JABELV010000011">
    <property type="protein sequence ID" value="KAG7571141.1"/>
    <property type="molecule type" value="Genomic_DNA"/>
</dbReference>
<organism evidence="9 10">
    <name type="scientific">Filobasidium floriforme</name>
    <dbReference type="NCBI Taxonomy" id="5210"/>
    <lineage>
        <taxon>Eukaryota</taxon>
        <taxon>Fungi</taxon>
        <taxon>Dikarya</taxon>
        <taxon>Basidiomycota</taxon>
        <taxon>Agaricomycotina</taxon>
        <taxon>Tremellomycetes</taxon>
        <taxon>Filobasidiales</taxon>
        <taxon>Filobasidiaceae</taxon>
        <taxon>Filobasidium</taxon>
    </lineage>
</organism>
<name>A0A8K0JQY8_9TREE</name>
<dbReference type="GO" id="GO:0000139">
    <property type="term" value="C:Golgi membrane"/>
    <property type="evidence" value="ECO:0007669"/>
    <property type="project" value="UniProtKB-SubCell"/>
</dbReference>
<evidence type="ECO:0000256" key="5">
    <source>
        <dbReference type="ARBA" id="ARBA00023034"/>
    </source>
</evidence>
<feature type="transmembrane region" description="Helical" evidence="8">
    <location>
        <begin position="276"/>
        <end position="294"/>
    </location>
</feature>
<proteinExistence type="predicted"/>
<evidence type="ECO:0000256" key="6">
    <source>
        <dbReference type="ARBA" id="ARBA00023136"/>
    </source>
</evidence>
<evidence type="ECO:0000256" key="4">
    <source>
        <dbReference type="ARBA" id="ARBA00022989"/>
    </source>
</evidence>
<sequence length="387" mass="41047">MPLLTLVGQAVATFAASFGVGYLPLAFDVISGKRLNVISVFGMGLLVGAALTIIIPEGVDTLYSSFPEGDHDDHNHQTTSPSHVIGIALLSGFALMMMVESFTPHPPSDEHEQEHAEASAENGHYHSPSRSPVSIDGLPPSDTRLPLRTQNSHISDLATDSRMSAERMNSSTSLFPKTRPSYDTRRSRRESKISLAGDDDEEEEQGGLAGLNATLGLVIHAMADGIALGASSLSEKGGLGFVVFLAVIVHKGPTALGLTTTLLSQKLSRVQIRTRLLLFSASAPVGAILTYFLVKLFGGSDAKVGKHDIDGIQWWTGAVLLFSGGTFLYVATVISPLSDSDSHNTHAHAHTHDPEDEKLSKGVRLSLLVGGMILPLILSAVLGGHSH</sequence>
<dbReference type="GO" id="GO:0046873">
    <property type="term" value="F:metal ion transmembrane transporter activity"/>
    <property type="evidence" value="ECO:0007669"/>
    <property type="project" value="InterPro"/>
</dbReference>